<gene>
    <name evidence="1" type="ORF">METZ01_LOCUS205146</name>
</gene>
<dbReference type="AlphaFoldDB" id="A0A382EPQ0"/>
<organism evidence="1">
    <name type="scientific">marine metagenome</name>
    <dbReference type="NCBI Taxonomy" id="408172"/>
    <lineage>
        <taxon>unclassified sequences</taxon>
        <taxon>metagenomes</taxon>
        <taxon>ecological metagenomes</taxon>
    </lineage>
</organism>
<name>A0A382EPQ0_9ZZZZ</name>
<accession>A0A382EPQ0</accession>
<sequence>MKRKLHMGIFFYLFLNTFIVEGNSSDYNWEKRISIGIAEKVKVTELLWLETINSSFLALFNSLNSEETKSAVIILHSIGGHADWPEVISPLRKMLPKFGWATLSIQLPLISLENTIQEYGSTFQETQHRIIAAVKLLRKRGFSKVVLIGHGFGALSSLVYLEKENSQNIDAMIAISLQGYVYIKPSINILRLIEKIKIPMLDIYGSLDFKEGVESAPDRRLASKKSGNYLYTQIEVKDADHYFNNMENDLIKNIVDWLEKPY</sequence>
<evidence type="ECO:0000313" key="1">
    <source>
        <dbReference type="EMBL" id="SVB52292.1"/>
    </source>
</evidence>
<dbReference type="EMBL" id="UINC01045483">
    <property type="protein sequence ID" value="SVB52292.1"/>
    <property type="molecule type" value="Genomic_DNA"/>
</dbReference>
<dbReference type="InterPro" id="IPR029058">
    <property type="entry name" value="AB_hydrolase_fold"/>
</dbReference>
<dbReference type="Gene3D" id="3.40.50.1820">
    <property type="entry name" value="alpha/beta hydrolase"/>
    <property type="match status" value="1"/>
</dbReference>
<protein>
    <recommendedName>
        <fullName evidence="2">DUF3530 domain-containing protein</fullName>
    </recommendedName>
</protein>
<proteinExistence type="predicted"/>
<dbReference type="SUPFAM" id="SSF53474">
    <property type="entry name" value="alpha/beta-Hydrolases"/>
    <property type="match status" value="1"/>
</dbReference>
<evidence type="ECO:0008006" key="2">
    <source>
        <dbReference type="Google" id="ProtNLM"/>
    </source>
</evidence>
<dbReference type="InterPro" id="IPR022529">
    <property type="entry name" value="DUF3530"/>
</dbReference>
<dbReference type="Pfam" id="PF12048">
    <property type="entry name" value="DUF3530"/>
    <property type="match status" value="2"/>
</dbReference>
<reference evidence="1" key="1">
    <citation type="submission" date="2018-05" db="EMBL/GenBank/DDBJ databases">
        <authorList>
            <person name="Lanie J.A."/>
            <person name="Ng W.-L."/>
            <person name="Kazmierczak K.M."/>
            <person name="Andrzejewski T.M."/>
            <person name="Davidsen T.M."/>
            <person name="Wayne K.J."/>
            <person name="Tettelin H."/>
            <person name="Glass J.I."/>
            <person name="Rusch D."/>
            <person name="Podicherti R."/>
            <person name="Tsui H.-C.T."/>
            <person name="Winkler M.E."/>
        </authorList>
    </citation>
    <scope>NUCLEOTIDE SEQUENCE</scope>
</reference>